<keyword evidence="2" id="KW-0813">Transport</keyword>
<organism evidence="6 7">
    <name type="scientific">Fusibacter ferrireducens</name>
    <dbReference type="NCBI Taxonomy" id="2785058"/>
    <lineage>
        <taxon>Bacteria</taxon>
        <taxon>Bacillati</taxon>
        <taxon>Bacillota</taxon>
        <taxon>Clostridia</taxon>
        <taxon>Eubacteriales</taxon>
        <taxon>Eubacteriales Family XII. Incertae Sedis</taxon>
        <taxon>Fusibacter</taxon>
    </lineage>
</organism>
<protein>
    <submittedName>
        <fullName evidence="6">ABC transporter substrate-binding protein</fullName>
    </submittedName>
</protein>
<evidence type="ECO:0000259" key="5">
    <source>
        <dbReference type="Pfam" id="PF00496"/>
    </source>
</evidence>
<dbReference type="PANTHER" id="PTHR30290:SF9">
    <property type="entry name" value="OLIGOPEPTIDE-BINDING PROTEIN APPA"/>
    <property type="match status" value="1"/>
</dbReference>
<evidence type="ECO:0000313" key="6">
    <source>
        <dbReference type="EMBL" id="MBF4691954.1"/>
    </source>
</evidence>
<dbReference type="PIRSF" id="PIRSF002741">
    <property type="entry name" value="MppA"/>
    <property type="match status" value="1"/>
</dbReference>
<sequence length="543" mass="61184">MKDLKWISIGILTAMIIYALGHMVREDASNIMNSITNRFSQEDSILTIGRTNGSIALDPAVVTDQESLRVTVNIYDNLVTYDKTGVALKPSLAENWSVSEDGLVWHFTIRRNVVFHDGSKLDADAVVFNFNRWMDATSPYHAGRFIYWNMNFGGFPGIVESVQSLSSDTVEIVLSKPYAPFLNTLAMPAFGIASPEAIMKYNEDLKYKPVGTGPFIFKSWEENGEIILERNNAYWSEKAKVSQLVFKTISDPKERIRQLKSGEILIADNLTYEDISLIKNSEHILLINRSFFNVGYLAMNMNNENLKIKAVRQAISHVIDKKMLVQVAFDGSARPATTFVPPILWGYNESIKSATFDIEFAKKLLNGVEKGDGFEIKLLVMEEPRTYFPKPAILARFIQESLAGVNIKVTVETRPWEEVLKRGQNGDYEMILAGWNGDVADPDNFLYNLFSSENAVTGTITNYAFYSNPQVDNLLRLSRQTTDQSFRNSIYRDIQELVVRDTPAIPLVHTIPTIGINRRVSGYVTNISGLEPLNHISLSKEDS</sequence>
<evidence type="ECO:0000256" key="2">
    <source>
        <dbReference type="ARBA" id="ARBA00022448"/>
    </source>
</evidence>
<feature type="transmembrane region" description="Helical" evidence="4">
    <location>
        <begin position="6"/>
        <end position="24"/>
    </location>
</feature>
<comment type="caution">
    <text evidence="6">The sequence shown here is derived from an EMBL/GenBank/DDBJ whole genome shotgun (WGS) entry which is preliminary data.</text>
</comment>
<reference evidence="6 7" key="1">
    <citation type="submission" date="2020-11" db="EMBL/GenBank/DDBJ databases">
        <title>Fusibacter basophilias sp. nov.</title>
        <authorList>
            <person name="Qiu D."/>
        </authorList>
    </citation>
    <scope>NUCLEOTIDE SEQUENCE [LARGE SCALE GENOMIC DNA]</scope>
    <source>
        <strain evidence="6 7">Q10-2</strain>
    </source>
</reference>
<dbReference type="SUPFAM" id="SSF53850">
    <property type="entry name" value="Periplasmic binding protein-like II"/>
    <property type="match status" value="1"/>
</dbReference>
<dbReference type="Gene3D" id="3.10.105.10">
    <property type="entry name" value="Dipeptide-binding Protein, Domain 3"/>
    <property type="match status" value="1"/>
</dbReference>
<evidence type="ECO:0000256" key="1">
    <source>
        <dbReference type="ARBA" id="ARBA00005695"/>
    </source>
</evidence>
<evidence type="ECO:0000256" key="3">
    <source>
        <dbReference type="ARBA" id="ARBA00022729"/>
    </source>
</evidence>
<dbReference type="PANTHER" id="PTHR30290">
    <property type="entry name" value="PERIPLASMIC BINDING COMPONENT OF ABC TRANSPORTER"/>
    <property type="match status" value="1"/>
</dbReference>
<comment type="similarity">
    <text evidence="1">Belongs to the bacterial solute-binding protein 5 family.</text>
</comment>
<evidence type="ECO:0000313" key="7">
    <source>
        <dbReference type="Proteomes" id="UP000614200"/>
    </source>
</evidence>
<keyword evidence="4" id="KW-0472">Membrane</keyword>
<keyword evidence="3" id="KW-0732">Signal</keyword>
<dbReference type="EMBL" id="JADKNH010000001">
    <property type="protein sequence ID" value="MBF4691954.1"/>
    <property type="molecule type" value="Genomic_DNA"/>
</dbReference>
<dbReference type="InterPro" id="IPR000914">
    <property type="entry name" value="SBP_5_dom"/>
</dbReference>
<proteinExistence type="inferred from homology"/>
<feature type="domain" description="Solute-binding protein family 5" evidence="5">
    <location>
        <begin position="88"/>
        <end position="454"/>
    </location>
</feature>
<name>A0ABR9ZQP7_9FIRM</name>
<dbReference type="RefSeq" id="WP_194700182.1">
    <property type="nucleotide sequence ID" value="NZ_JADKNH010000001.1"/>
</dbReference>
<dbReference type="InterPro" id="IPR039424">
    <property type="entry name" value="SBP_5"/>
</dbReference>
<dbReference type="Gene3D" id="3.40.190.10">
    <property type="entry name" value="Periplasmic binding protein-like II"/>
    <property type="match status" value="1"/>
</dbReference>
<dbReference type="Proteomes" id="UP000614200">
    <property type="component" value="Unassembled WGS sequence"/>
</dbReference>
<dbReference type="CDD" id="cd08493">
    <property type="entry name" value="PBP2_DppA_like"/>
    <property type="match status" value="1"/>
</dbReference>
<keyword evidence="4" id="KW-0812">Transmembrane</keyword>
<dbReference type="Gene3D" id="3.90.76.10">
    <property type="entry name" value="Dipeptide-binding Protein, Domain 1"/>
    <property type="match status" value="1"/>
</dbReference>
<keyword evidence="4" id="KW-1133">Transmembrane helix</keyword>
<dbReference type="InterPro" id="IPR030678">
    <property type="entry name" value="Peptide/Ni-bd"/>
</dbReference>
<keyword evidence="7" id="KW-1185">Reference proteome</keyword>
<dbReference type="Pfam" id="PF00496">
    <property type="entry name" value="SBP_bac_5"/>
    <property type="match status" value="1"/>
</dbReference>
<accession>A0ABR9ZQP7</accession>
<gene>
    <name evidence="6" type="ORF">ISU02_02435</name>
</gene>
<evidence type="ECO:0000256" key="4">
    <source>
        <dbReference type="SAM" id="Phobius"/>
    </source>
</evidence>